<dbReference type="HOGENOM" id="CLU_682866_0_0_10"/>
<reference evidence="4" key="2">
    <citation type="submission" date="2011-02" db="EMBL/GenBank/DDBJ databases">
        <title>The complete genome of Fluviicola taffensis DSM 16823.</title>
        <authorList>
            <consortium name="US DOE Joint Genome Institute (JGI-PGF)"/>
            <person name="Lucas S."/>
            <person name="Copeland A."/>
            <person name="Lapidus A."/>
            <person name="Bruce D."/>
            <person name="Goodwin L."/>
            <person name="Pitluck S."/>
            <person name="Kyrpides N."/>
            <person name="Mavromatis K."/>
            <person name="Ivanova N."/>
            <person name="Mikhailova N."/>
            <person name="Pagani I."/>
            <person name="Chertkov O."/>
            <person name="Detter J.C."/>
            <person name="Han C."/>
            <person name="Tapia R."/>
            <person name="Land M."/>
            <person name="Hauser L."/>
            <person name="Markowitz V."/>
            <person name="Cheng J.-F."/>
            <person name="Hugenholtz P."/>
            <person name="Woyke T."/>
            <person name="Wu D."/>
            <person name="Tindall B."/>
            <person name="Pomrenke H.G."/>
            <person name="Brambilla E."/>
            <person name="Klenk H.-P."/>
            <person name="Eisen J.A."/>
        </authorList>
    </citation>
    <scope>NUCLEOTIDE SEQUENCE [LARGE SCALE GENOMIC DNA]</scope>
    <source>
        <strain evidence="4">DSM 16823 / RW262 / RW262</strain>
    </source>
</reference>
<feature type="domain" description="10-bladed beta-propeller" evidence="2">
    <location>
        <begin position="60"/>
        <end position="401"/>
    </location>
</feature>
<accession>F2IHZ3</accession>
<dbReference type="STRING" id="755732.Fluta_3989"/>
<gene>
    <name evidence="3" type="ordered locus">Fluta_3989</name>
</gene>
<sequence length="403" mass="46305">MNFGCKTGRTAFIPFRFKCLNTLNFFELFNYVESSTVFVIFGTMKSVTFCFLLFTTGLFAQKQTVFAYMDYNNFFHSFKDGYFNQVDHQAVSGLVMGDEVLAYYNNQRDFKIYDGTFARVMTNQPAAFKVSDHMAAWNIGQLLFYYENGKPHNMTSFGGNYWVTDSIIAFQDTRYNSLNVVYQGKITTLVQSTMDLPEPVVQGDNLIVFKDNGDVYKVFYRGQIYDLGTYNGTDFEFFPGTDILAFNDPQTRTFAVFQDGEFVDVEEFRSPKVKAGRGFVAYEDLQGNLKYYGKGKYETLSSYPQFWDAKDDLVAWGDANSTYQYYKGEKKNLANFVVKDWRMKNDVFAFRTLMGGVAASVAGVYKEITTINNTDYYINGHGVMVTLPNRSVMVLWNGQIYRD</sequence>
<evidence type="ECO:0000313" key="4">
    <source>
        <dbReference type="Proteomes" id="UP000007463"/>
    </source>
</evidence>
<protein>
    <recommendedName>
        <fullName evidence="2">10-bladed beta-propeller domain-containing protein</fullName>
    </recommendedName>
</protein>
<dbReference type="eggNOG" id="ENOG50310SM">
    <property type="taxonomic scope" value="Bacteria"/>
</dbReference>
<dbReference type="Proteomes" id="UP000007463">
    <property type="component" value="Chromosome"/>
</dbReference>
<dbReference type="InterPro" id="IPR049141">
    <property type="entry name" value="10_blade"/>
</dbReference>
<dbReference type="KEGG" id="fte:Fluta_3989"/>
<keyword evidence="1" id="KW-0472">Membrane</keyword>
<feature type="transmembrane region" description="Helical" evidence="1">
    <location>
        <begin position="37"/>
        <end position="60"/>
    </location>
</feature>
<keyword evidence="1" id="KW-0812">Transmembrane</keyword>
<dbReference type="AlphaFoldDB" id="F2IHZ3"/>
<evidence type="ECO:0000313" key="3">
    <source>
        <dbReference type="EMBL" id="AEA45952.1"/>
    </source>
</evidence>
<evidence type="ECO:0000259" key="2">
    <source>
        <dbReference type="Pfam" id="PF21734"/>
    </source>
</evidence>
<organism evidence="3 4">
    <name type="scientific">Fluviicola taffensis (strain DSM 16823 / NCIMB 13979 / RW262)</name>
    <dbReference type="NCBI Taxonomy" id="755732"/>
    <lineage>
        <taxon>Bacteria</taxon>
        <taxon>Pseudomonadati</taxon>
        <taxon>Bacteroidota</taxon>
        <taxon>Flavobacteriia</taxon>
        <taxon>Flavobacteriales</taxon>
        <taxon>Crocinitomicaceae</taxon>
        <taxon>Fluviicola</taxon>
    </lineage>
</organism>
<proteinExistence type="predicted"/>
<dbReference type="EMBL" id="CP002542">
    <property type="protein sequence ID" value="AEA45952.1"/>
    <property type="molecule type" value="Genomic_DNA"/>
</dbReference>
<name>F2IHZ3_FLUTR</name>
<keyword evidence="1" id="KW-1133">Transmembrane helix</keyword>
<dbReference type="Pfam" id="PF21734">
    <property type="entry name" value="10_blade"/>
    <property type="match status" value="1"/>
</dbReference>
<reference evidence="3 4" key="1">
    <citation type="journal article" date="2011" name="Stand. Genomic Sci.">
        <title>Complete genome sequence of the gliding freshwater bacterium Fluviicola taffensis type strain (RW262).</title>
        <authorList>
            <person name="Woyke T."/>
            <person name="Chertkov O."/>
            <person name="Lapidus A."/>
            <person name="Nolan M."/>
            <person name="Lucas S."/>
            <person name="Del Rio T.G."/>
            <person name="Tice H."/>
            <person name="Cheng J.F."/>
            <person name="Tapia R."/>
            <person name="Han C."/>
            <person name="Goodwin L."/>
            <person name="Pitluck S."/>
            <person name="Liolios K."/>
            <person name="Pagani I."/>
            <person name="Ivanova N."/>
            <person name="Huntemann M."/>
            <person name="Mavromatis K."/>
            <person name="Mikhailova N."/>
            <person name="Pati A."/>
            <person name="Chen A."/>
            <person name="Palaniappan K."/>
            <person name="Land M."/>
            <person name="Hauser L."/>
            <person name="Brambilla E.M."/>
            <person name="Rohde M."/>
            <person name="Mwirichia R."/>
            <person name="Sikorski J."/>
            <person name="Tindall B.J."/>
            <person name="Goker M."/>
            <person name="Bristow J."/>
            <person name="Eisen J.A."/>
            <person name="Markowitz V."/>
            <person name="Hugenholtz P."/>
            <person name="Klenk H.P."/>
            <person name="Kyrpides N.C."/>
        </authorList>
    </citation>
    <scope>NUCLEOTIDE SEQUENCE [LARGE SCALE GENOMIC DNA]</scope>
    <source>
        <strain evidence="4">DSM 16823 / RW262 / RW262</strain>
    </source>
</reference>
<keyword evidence="4" id="KW-1185">Reference proteome</keyword>
<evidence type="ECO:0000256" key="1">
    <source>
        <dbReference type="SAM" id="Phobius"/>
    </source>
</evidence>